<dbReference type="EMBL" id="MU277194">
    <property type="protein sequence ID" value="KAI0065705.1"/>
    <property type="molecule type" value="Genomic_DNA"/>
</dbReference>
<keyword evidence="2" id="KW-1185">Reference proteome</keyword>
<reference evidence="1" key="2">
    <citation type="journal article" date="2022" name="New Phytol.">
        <title>Evolutionary transition to the ectomycorrhizal habit in the genomes of a hyperdiverse lineage of mushroom-forming fungi.</title>
        <authorList>
            <person name="Looney B."/>
            <person name="Miyauchi S."/>
            <person name="Morin E."/>
            <person name="Drula E."/>
            <person name="Courty P.E."/>
            <person name="Kohler A."/>
            <person name="Kuo A."/>
            <person name="LaButti K."/>
            <person name="Pangilinan J."/>
            <person name="Lipzen A."/>
            <person name="Riley R."/>
            <person name="Andreopoulos W."/>
            <person name="He G."/>
            <person name="Johnson J."/>
            <person name="Nolan M."/>
            <person name="Tritt A."/>
            <person name="Barry K.W."/>
            <person name="Grigoriev I.V."/>
            <person name="Nagy L.G."/>
            <person name="Hibbett D."/>
            <person name="Henrissat B."/>
            <person name="Matheny P.B."/>
            <person name="Labbe J."/>
            <person name="Martin F.M."/>
        </authorList>
    </citation>
    <scope>NUCLEOTIDE SEQUENCE</scope>
    <source>
        <strain evidence="1">HHB10654</strain>
    </source>
</reference>
<sequence length="369" mass="40998">MPRLPPELWLRVIERLPDSDRLALRAADRRLHALATPAVFRELCFTSTPRSTAAIRALLGTSVRGHVEKIEYQNAWNRPREMPDQMAFIKGQVVIRDNLVGIVALLPSLPALHSLVLAFDPTTNYGDLLRRQLSAQEDIFNALASLPSPLSLRTLVLENLLPYTNDILLSPTFLAVFRGVQHLAVTCHHGSWNPADDFYPDTLPILLLGPAATLTSLSLHSNRDIGFPPGISLSDLRFPHLTHLSLQRILFDENTCAEGFILAHAAKLTSLTLHYCKIALARHGDSPARSWVVVYGALSSGLENLRHLKVLEERRGWKDNEFVLRYAVVIRSWGPHSATNWHPISGGEEAADAAALEAFSAAVQRRNLQ</sequence>
<evidence type="ECO:0000313" key="1">
    <source>
        <dbReference type="EMBL" id="KAI0065705.1"/>
    </source>
</evidence>
<evidence type="ECO:0000313" key="2">
    <source>
        <dbReference type="Proteomes" id="UP000814140"/>
    </source>
</evidence>
<gene>
    <name evidence="1" type="ORF">BV25DRAFT_1821373</name>
</gene>
<name>A0ACB8TAX5_9AGAM</name>
<proteinExistence type="predicted"/>
<organism evidence="1 2">
    <name type="scientific">Artomyces pyxidatus</name>
    <dbReference type="NCBI Taxonomy" id="48021"/>
    <lineage>
        <taxon>Eukaryota</taxon>
        <taxon>Fungi</taxon>
        <taxon>Dikarya</taxon>
        <taxon>Basidiomycota</taxon>
        <taxon>Agaricomycotina</taxon>
        <taxon>Agaricomycetes</taxon>
        <taxon>Russulales</taxon>
        <taxon>Auriscalpiaceae</taxon>
        <taxon>Artomyces</taxon>
    </lineage>
</organism>
<comment type="caution">
    <text evidence="1">The sequence shown here is derived from an EMBL/GenBank/DDBJ whole genome shotgun (WGS) entry which is preliminary data.</text>
</comment>
<protein>
    <submittedName>
        <fullName evidence="1">Uncharacterized protein</fullName>
    </submittedName>
</protein>
<dbReference type="Proteomes" id="UP000814140">
    <property type="component" value="Unassembled WGS sequence"/>
</dbReference>
<accession>A0ACB8TAX5</accession>
<reference evidence="1" key="1">
    <citation type="submission" date="2021-03" db="EMBL/GenBank/DDBJ databases">
        <authorList>
            <consortium name="DOE Joint Genome Institute"/>
            <person name="Ahrendt S."/>
            <person name="Looney B.P."/>
            <person name="Miyauchi S."/>
            <person name="Morin E."/>
            <person name="Drula E."/>
            <person name="Courty P.E."/>
            <person name="Chicoki N."/>
            <person name="Fauchery L."/>
            <person name="Kohler A."/>
            <person name="Kuo A."/>
            <person name="Labutti K."/>
            <person name="Pangilinan J."/>
            <person name="Lipzen A."/>
            <person name="Riley R."/>
            <person name="Andreopoulos W."/>
            <person name="He G."/>
            <person name="Johnson J."/>
            <person name="Barry K.W."/>
            <person name="Grigoriev I.V."/>
            <person name="Nagy L."/>
            <person name="Hibbett D."/>
            <person name="Henrissat B."/>
            <person name="Matheny P.B."/>
            <person name="Labbe J."/>
            <person name="Martin F."/>
        </authorList>
    </citation>
    <scope>NUCLEOTIDE SEQUENCE</scope>
    <source>
        <strain evidence="1">HHB10654</strain>
    </source>
</reference>